<dbReference type="STRING" id="47864.GA0070560_102354"/>
<evidence type="ECO:0000256" key="2">
    <source>
        <dbReference type="SAM" id="SignalP"/>
    </source>
</evidence>
<feature type="compositionally biased region" description="Low complexity" evidence="1">
    <location>
        <begin position="74"/>
        <end position="98"/>
    </location>
</feature>
<dbReference type="RefSeq" id="WP_091291616.1">
    <property type="nucleotide sequence ID" value="NZ_FMDN01000002.1"/>
</dbReference>
<organism evidence="3 4">
    <name type="scientific">Micromonospora halophytica</name>
    <dbReference type="NCBI Taxonomy" id="47864"/>
    <lineage>
        <taxon>Bacteria</taxon>
        <taxon>Bacillati</taxon>
        <taxon>Actinomycetota</taxon>
        <taxon>Actinomycetes</taxon>
        <taxon>Micromonosporales</taxon>
        <taxon>Micromonosporaceae</taxon>
        <taxon>Micromonospora</taxon>
    </lineage>
</organism>
<dbReference type="AlphaFoldDB" id="A0A1C5GZ52"/>
<feature type="region of interest" description="Disordered" evidence="1">
    <location>
        <begin position="131"/>
        <end position="175"/>
    </location>
</feature>
<keyword evidence="2" id="KW-0732">Signal</keyword>
<evidence type="ECO:0000313" key="4">
    <source>
        <dbReference type="Proteomes" id="UP000199408"/>
    </source>
</evidence>
<accession>A0A1C5GZ52</accession>
<protein>
    <submittedName>
        <fullName evidence="3">Uncharacterized protein, contains FMN-binding domain</fullName>
    </submittedName>
</protein>
<feature type="compositionally biased region" description="Polar residues" evidence="1">
    <location>
        <begin position="135"/>
        <end position="154"/>
    </location>
</feature>
<sequence length="190" mass="19064">MRRALLAITGLAAGTTALVVLKGSPGASQVATGERSPVVPAGSDPAALPGVAPTPDPSDPALSARATPGGRQSPTGRAGADAPRPAAPAPTTSAPRSTLRTVSGPQVTYEYGTLSVQITLSGTRIVNATGIGMPQSGQSGRRSDDVQATYSGTSGEVVRKQSADLDTVSDATATSEAYQRSLRAAIDRAR</sequence>
<feature type="chain" id="PRO_5039289041" evidence="2">
    <location>
        <begin position="20"/>
        <end position="190"/>
    </location>
</feature>
<dbReference type="EMBL" id="FMDN01000002">
    <property type="protein sequence ID" value="SCG39056.1"/>
    <property type="molecule type" value="Genomic_DNA"/>
</dbReference>
<name>A0A1C5GZ52_9ACTN</name>
<keyword evidence="4" id="KW-1185">Reference proteome</keyword>
<gene>
    <name evidence="3" type="ORF">GA0070560_102354</name>
</gene>
<proteinExistence type="predicted"/>
<reference evidence="4" key="1">
    <citation type="submission" date="2016-06" db="EMBL/GenBank/DDBJ databases">
        <authorList>
            <person name="Varghese N."/>
        </authorList>
    </citation>
    <scope>NUCLEOTIDE SEQUENCE [LARGE SCALE GENOMIC DNA]</scope>
    <source>
        <strain evidence="4">DSM 43171</strain>
    </source>
</reference>
<feature type="signal peptide" evidence="2">
    <location>
        <begin position="1"/>
        <end position="19"/>
    </location>
</feature>
<evidence type="ECO:0000256" key="1">
    <source>
        <dbReference type="SAM" id="MobiDB-lite"/>
    </source>
</evidence>
<feature type="region of interest" description="Disordered" evidence="1">
    <location>
        <begin position="25"/>
        <end position="101"/>
    </location>
</feature>
<evidence type="ECO:0000313" key="3">
    <source>
        <dbReference type="EMBL" id="SCG39056.1"/>
    </source>
</evidence>
<dbReference type="Proteomes" id="UP000199408">
    <property type="component" value="Unassembled WGS sequence"/>
</dbReference>
<dbReference type="OrthoDB" id="8099475at2"/>